<gene>
    <name evidence="1" type="ORF">FHX52_4256</name>
</gene>
<dbReference type="EMBL" id="VFQF01000003">
    <property type="protein sequence ID" value="TQN45031.1"/>
    <property type="molecule type" value="Genomic_DNA"/>
</dbReference>
<name>A0A543PLT0_9MICO</name>
<evidence type="ECO:0000313" key="1">
    <source>
        <dbReference type="EMBL" id="TQN45031.1"/>
    </source>
</evidence>
<accession>A0A543PLT0</accession>
<sequence>MSTATTVRRRLSSLARPVPPTVLAWSWAGLVLWWPRTAQPVTG</sequence>
<protein>
    <submittedName>
        <fullName evidence="1">Uncharacterized protein</fullName>
    </submittedName>
</protein>
<comment type="caution">
    <text evidence="1">The sequence shown here is derived from an EMBL/GenBank/DDBJ whole genome shotgun (WGS) entry which is preliminary data.</text>
</comment>
<dbReference type="AlphaFoldDB" id="A0A543PLT0"/>
<reference evidence="1 2" key="1">
    <citation type="submission" date="2019-06" db="EMBL/GenBank/DDBJ databases">
        <title>Sequencing the genomes of 1000 actinobacteria strains.</title>
        <authorList>
            <person name="Klenk H.-P."/>
        </authorList>
    </citation>
    <scope>NUCLEOTIDE SEQUENCE [LARGE SCALE GENOMIC DNA]</scope>
    <source>
        <strain evidence="1 2">DSM 21776</strain>
    </source>
</reference>
<proteinExistence type="predicted"/>
<evidence type="ECO:0000313" key="2">
    <source>
        <dbReference type="Proteomes" id="UP000320085"/>
    </source>
</evidence>
<dbReference type="Proteomes" id="UP000320085">
    <property type="component" value="Unassembled WGS sequence"/>
</dbReference>
<organism evidence="1 2">
    <name type="scientific">Humibacillus xanthopallidus</name>
    <dbReference type="NCBI Taxonomy" id="412689"/>
    <lineage>
        <taxon>Bacteria</taxon>
        <taxon>Bacillati</taxon>
        <taxon>Actinomycetota</taxon>
        <taxon>Actinomycetes</taxon>
        <taxon>Micrococcales</taxon>
        <taxon>Intrasporangiaceae</taxon>
        <taxon>Humibacillus</taxon>
    </lineage>
</organism>